<evidence type="ECO:0000313" key="3">
    <source>
        <dbReference type="Proteomes" id="UP000001307"/>
    </source>
</evidence>
<accession>E4XJ51</accession>
<feature type="signal peptide" evidence="1">
    <location>
        <begin position="1"/>
        <end position="17"/>
    </location>
</feature>
<dbReference type="InParanoid" id="E4XJ51"/>
<reference evidence="2 3" key="1">
    <citation type="journal article" date="2010" name="Science">
        <title>Plasticity of animal genome architecture unmasked by rapid evolution of a pelagic tunicate.</title>
        <authorList>
            <person name="Denoeud F."/>
            <person name="Henriet S."/>
            <person name="Mungpakdee S."/>
            <person name="Aury J.M."/>
            <person name="Da Silva C."/>
            <person name="Brinkmann H."/>
            <person name="Mikhaleva J."/>
            <person name="Olsen L.C."/>
            <person name="Jubin C."/>
            <person name="Canestro C."/>
            <person name="Bouquet J.M."/>
            <person name="Danks G."/>
            <person name="Poulain J."/>
            <person name="Campsteijn C."/>
            <person name="Adamski M."/>
            <person name="Cross I."/>
            <person name="Yadetie F."/>
            <person name="Muffato M."/>
            <person name="Louis A."/>
            <person name="Butcher S."/>
            <person name="Tsagkogeorga G."/>
            <person name="Konrad A."/>
            <person name="Singh S."/>
            <person name="Jensen M.F."/>
            <person name="Cong E.H."/>
            <person name="Eikeseth-Otteraa H."/>
            <person name="Noel B."/>
            <person name="Anthouard V."/>
            <person name="Porcel B.M."/>
            <person name="Kachouri-Lafond R."/>
            <person name="Nishino A."/>
            <person name="Ugolini M."/>
            <person name="Chourrout P."/>
            <person name="Nishida H."/>
            <person name="Aasland R."/>
            <person name="Huzurbazar S."/>
            <person name="Westhof E."/>
            <person name="Delsuc F."/>
            <person name="Lehrach H."/>
            <person name="Reinhardt R."/>
            <person name="Weissenbach J."/>
            <person name="Roy S.W."/>
            <person name="Artiguenave F."/>
            <person name="Postlethwait J.H."/>
            <person name="Manak J.R."/>
            <person name="Thompson E.M."/>
            <person name="Jaillon O."/>
            <person name="Du Pasquier L."/>
            <person name="Boudinot P."/>
            <person name="Liberles D.A."/>
            <person name="Volff J.N."/>
            <person name="Philippe H."/>
            <person name="Lenhard B."/>
            <person name="Roest Crollius H."/>
            <person name="Wincker P."/>
            <person name="Chourrout D."/>
        </authorList>
    </citation>
    <scope>NUCLEOTIDE SEQUENCE [LARGE SCALE GENOMIC DNA]</scope>
</reference>
<protein>
    <submittedName>
        <fullName evidence="2">Uncharacterized protein</fullName>
    </submittedName>
</protein>
<name>E4XJ51_OIKDI</name>
<organism evidence="2 3">
    <name type="scientific">Oikopleura dioica</name>
    <name type="common">Tunicate</name>
    <dbReference type="NCBI Taxonomy" id="34765"/>
    <lineage>
        <taxon>Eukaryota</taxon>
        <taxon>Metazoa</taxon>
        <taxon>Chordata</taxon>
        <taxon>Tunicata</taxon>
        <taxon>Appendicularia</taxon>
        <taxon>Copelata</taxon>
        <taxon>Oikopleuridae</taxon>
        <taxon>Oikopleura</taxon>
    </lineage>
</organism>
<dbReference type="AlphaFoldDB" id="E4XJ51"/>
<dbReference type="Proteomes" id="UP000001307">
    <property type="component" value="Unassembled WGS sequence"/>
</dbReference>
<evidence type="ECO:0000313" key="2">
    <source>
        <dbReference type="EMBL" id="CBY10494.1"/>
    </source>
</evidence>
<evidence type="ECO:0000256" key="1">
    <source>
        <dbReference type="SAM" id="SignalP"/>
    </source>
</evidence>
<dbReference type="EMBL" id="FN653057">
    <property type="protein sequence ID" value="CBY10494.1"/>
    <property type="molecule type" value="Genomic_DNA"/>
</dbReference>
<proteinExistence type="predicted"/>
<gene>
    <name evidence="2" type="ORF">GSOID_T00012632001</name>
</gene>
<keyword evidence="3" id="KW-1185">Reference proteome</keyword>
<feature type="chain" id="PRO_5003193017" evidence="1">
    <location>
        <begin position="18"/>
        <end position="258"/>
    </location>
</feature>
<sequence length="258" mass="28630">MLVLKIIFLNYFAIGFSKPETSCVDVEKIQFDENFCLSVAAYLMAIAQQDMATTRTPSTLPKWGLSNLSSLPSCPPSSCYDYGAPPYPPGGSSLSYDPYGSSSSFMLKRRKRSFSANAKSIGKIDRNGRSSSYGYSYSKNDQCPDYYPDNFYGSSSYELNCPENLGSFSSFSDNSFSDSSLKVARTSPMGTFIYGQYVNYGCMDNYQSYDYDLEPSSEYYNNWQDSSIYTYSLNSNYLTGPPGSPPNNNYNPPILGAG</sequence>
<keyword evidence="1" id="KW-0732">Signal</keyword>